<dbReference type="Proteomes" id="UP001295423">
    <property type="component" value="Unassembled WGS sequence"/>
</dbReference>
<dbReference type="Gene3D" id="3.40.50.720">
    <property type="entry name" value="NAD(P)-binding Rossmann-like Domain"/>
    <property type="match status" value="2"/>
</dbReference>
<dbReference type="AlphaFoldDB" id="A0AAD2CHZ1"/>
<dbReference type="PANTHER" id="PTHR43490:SF99">
    <property type="entry name" value="SHORT-CHAIN DEHYDROGENASE_REDUCTASE"/>
    <property type="match status" value="1"/>
</dbReference>
<accession>A0AAD2CHZ1</accession>
<evidence type="ECO:0000256" key="1">
    <source>
        <dbReference type="ARBA" id="ARBA00006484"/>
    </source>
</evidence>
<keyword evidence="3" id="KW-0560">Oxidoreductase</keyword>
<evidence type="ECO:0000313" key="6">
    <source>
        <dbReference type="EMBL" id="CAJ1935097.1"/>
    </source>
</evidence>
<dbReference type="GO" id="GO:0016020">
    <property type="term" value="C:membrane"/>
    <property type="evidence" value="ECO:0007669"/>
    <property type="project" value="TreeGrafter"/>
</dbReference>
<gene>
    <name evidence="6" type="ORF">CYCCA115_LOCUS4435</name>
</gene>
<sequence>MAMKTVLVTGGNRGIGLAICQRILEETTDVKVLLGSRDLGRGQQAADFLSKQISNCQERLEVIEMDTSSDESVKKAASQIDSLFGIINNAGVINTPCINTNYFGPRRVNDALVGVLQRPGGRIVNIASASGPNHVSGLRGELKEKLAKPWTIKGGISELDELAHTLTKTSDNYGTSKALVNAYTRLHAKSEPDLIINSVTPGFIASDMGKMLGATKPTADGAIPPVNLLLNEEFASIPTGRYYGSDTKRSPLDVYRGPGDPVYEGPDWE</sequence>
<evidence type="ECO:0000256" key="3">
    <source>
        <dbReference type="ARBA" id="ARBA00023002"/>
    </source>
</evidence>
<dbReference type="GO" id="GO:0016491">
    <property type="term" value="F:oxidoreductase activity"/>
    <property type="evidence" value="ECO:0007669"/>
    <property type="project" value="UniProtKB-KW"/>
</dbReference>
<dbReference type="SUPFAM" id="SSF51735">
    <property type="entry name" value="NAD(P)-binding Rossmann-fold domains"/>
    <property type="match status" value="1"/>
</dbReference>
<protein>
    <recommendedName>
        <fullName evidence="8">NAD(P)-binding protein</fullName>
    </recommendedName>
</protein>
<dbReference type="PRINTS" id="PR00081">
    <property type="entry name" value="GDHRDH"/>
</dbReference>
<feature type="region of interest" description="Disordered" evidence="5">
    <location>
        <begin position="248"/>
        <end position="269"/>
    </location>
</feature>
<keyword evidence="7" id="KW-1185">Reference proteome</keyword>
<reference evidence="6" key="1">
    <citation type="submission" date="2023-08" db="EMBL/GenBank/DDBJ databases">
        <authorList>
            <person name="Audoor S."/>
            <person name="Bilcke G."/>
        </authorList>
    </citation>
    <scope>NUCLEOTIDE SEQUENCE</scope>
</reference>
<dbReference type="InterPro" id="IPR036291">
    <property type="entry name" value="NAD(P)-bd_dom_sf"/>
</dbReference>
<evidence type="ECO:0008006" key="8">
    <source>
        <dbReference type="Google" id="ProtNLM"/>
    </source>
</evidence>
<dbReference type="PRINTS" id="PR00080">
    <property type="entry name" value="SDRFAMILY"/>
</dbReference>
<comment type="caution">
    <text evidence="6">The sequence shown here is derived from an EMBL/GenBank/DDBJ whole genome shotgun (WGS) entry which is preliminary data.</text>
</comment>
<dbReference type="PANTHER" id="PTHR43490">
    <property type="entry name" value="(+)-NEOMENTHOL DEHYDROGENASE"/>
    <property type="match status" value="1"/>
</dbReference>
<keyword evidence="2" id="KW-0521">NADP</keyword>
<dbReference type="InterPro" id="IPR002347">
    <property type="entry name" value="SDR_fam"/>
</dbReference>
<evidence type="ECO:0000313" key="7">
    <source>
        <dbReference type="Proteomes" id="UP001295423"/>
    </source>
</evidence>
<evidence type="ECO:0000256" key="2">
    <source>
        <dbReference type="ARBA" id="ARBA00022857"/>
    </source>
</evidence>
<proteinExistence type="inferred from homology"/>
<evidence type="ECO:0000256" key="5">
    <source>
        <dbReference type="SAM" id="MobiDB-lite"/>
    </source>
</evidence>
<dbReference type="EMBL" id="CAKOGP040000446">
    <property type="protein sequence ID" value="CAJ1935097.1"/>
    <property type="molecule type" value="Genomic_DNA"/>
</dbReference>
<name>A0AAD2CHZ1_9STRA</name>
<evidence type="ECO:0000256" key="4">
    <source>
        <dbReference type="RuleBase" id="RU000363"/>
    </source>
</evidence>
<organism evidence="6 7">
    <name type="scientific">Cylindrotheca closterium</name>
    <dbReference type="NCBI Taxonomy" id="2856"/>
    <lineage>
        <taxon>Eukaryota</taxon>
        <taxon>Sar</taxon>
        <taxon>Stramenopiles</taxon>
        <taxon>Ochrophyta</taxon>
        <taxon>Bacillariophyta</taxon>
        <taxon>Bacillariophyceae</taxon>
        <taxon>Bacillariophycidae</taxon>
        <taxon>Bacillariales</taxon>
        <taxon>Bacillariaceae</taxon>
        <taxon>Cylindrotheca</taxon>
    </lineage>
</organism>
<dbReference type="Pfam" id="PF00106">
    <property type="entry name" value="adh_short"/>
    <property type="match status" value="1"/>
</dbReference>
<comment type="similarity">
    <text evidence="1 4">Belongs to the short-chain dehydrogenases/reductases (SDR) family.</text>
</comment>